<name>A0ABY9TL10_9GAMM</name>
<reference evidence="3" key="1">
    <citation type="submission" date="2023-09" db="EMBL/GenBank/DDBJ databases">
        <authorList>
            <person name="Li S."/>
            <person name="Li X."/>
            <person name="Zhang C."/>
            <person name="Zhao Z."/>
        </authorList>
    </citation>
    <scope>NUCLEOTIDE SEQUENCE [LARGE SCALE GENOMIC DNA]</scope>
    <source>
        <strain evidence="3">SQ345</strain>
    </source>
</reference>
<dbReference type="RefSeq" id="WP_348388533.1">
    <property type="nucleotide sequence ID" value="NZ_CP134146.1"/>
</dbReference>
<evidence type="ECO:0000259" key="1">
    <source>
        <dbReference type="Pfam" id="PF06452"/>
    </source>
</evidence>
<sequence>MMKVPSLNQVIVLSGLFISTLGVADENLVSVNKAESAIVIDGVATEPAWKNAPWLALDKHIVGEYPSSDDFSGRYKLLWDEQYLYLMAELNDDVLFDQYANPTEKYWDDDSLEVFIDEDASGGNHQFSFNAFAYHVALDNQVADIGPNNPDGSTNFILLNEHVQSRWQRSETKPYSITWELAISLYDDSFSLTGKHTPVTLSKGKVVGFMLAYCDNDGSKVREHFVGSHDIKPKNGDKNLGYIDASVFAKVKLQ</sequence>
<dbReference type="Pfam" id="PF06452">
    <property type="entry name" value="CBM9_1"/>
    <property type="match status" value="1"/>
</dbReference>
<organism evidence="2 3">
    <name type="scientific">Thalassotalea nanhaiensis</name>
    <dbReference type="NCBI Taxonomy" id="3065648"/>
    <lineage>
        <taxon>Bacteria</taxon>
        <taxon>Pseudomonadati</taxon>
        <taxon>Pseudomonadota</taxon>
        <taxon>Gammaproteobacteria</taxon>
        <taxon>Alteromonadales</taxon>
        <taxon>Colwelliaceae</taxon>
        <taxon>Thalassotalea</taxon>
    </lineage>
</organism>
<dbReference type="Proteomes" id="UP001248581">
    <property type="component" value="Chromosome"/>
</dbReference>
<protein>
    <submittedName>
        <fullName evidence="2">CBM9 family sugar-binding protein</fullName>
    </submittedName>
</protein>
<proteinExistence type="predicted"/>
<accession>A0ABY9TL10</accession>
<dbReference type="InterPro" id="IPR010502">
    <property type="entry name" value="Carb-bd_dom_fam9"/>
</dbReference>
<gene>
    <name evidence="2" type="ORF">RI845_04380</name>
</gene>
<dbReference type="SUPFAM" id="SSF49344">
    <property type="entry name" value="CBD9-like"/>
    <property type="match status" value="1"/>
</dbReference>
<keyword evidence="3" id="KW-1185">Reference proteome</keyword>
<dbReference type="EMBL" id="CP134146">
    <property type="protein sequence ID" value="WNC69390.1"/>
    <property type="molecule type" value="Genomic_DNA"/>
</dbReference>
<evidence type="ECO:0000313" key="3">
    <source>
        <dbReference type="Proteomes" id="UP001248581"/>
    </source>
</evidence>
<feature type="domain" description="Carbohydrate-binding" evidence="1">
    <location>
        <begin position="40"/>
        <end position="254"/>
    </location>
</feature>
<dbReference type="Gene3D" id="2.60.40.1190">
    <property type="match status" value="1"/>
</dbReference>
<evidence type="ECO:0000313" key="2">
    <source>
        <dbReference type="EMBL" id="WNC69390.1"/>
    </source>
</evidence>
<dbReference type="CDD" id="cd00241">
    <property type="entry name" value="DOMON_like"/>
    <property type="match status" value="1"/>
</dbReference>